<name>A0A6G1WAV3_9PSED</name>
<dbReference type="RefSeq" id="WP_153404373.1">
    <property type="nucleotide sequence ID" value="NZ_JBITTT010000001.1"/>
</dbReference>
<reference evidence="5 6" key="1">
    <citation type="submission" date="2019-10" db="EMBL/GenBank/DDBJ databases">
        <title>Evaluation of single-gene subtyping targets for Pseudomonas.</title>
        <authorList>
            <person name="Reichler S.J."/>
            <person name="Orsi R.H."/>
            <person name="Wiedmann M."/>
            <person name="Martin N.H."/>
            <person name="Murphy S.I."/>
        </authorList>
    </citation>
    <scope>NUCLEOTIDE SEQUENCE [LARGE SCALE GENOMIC DNA]</scope>
    <source>
        <strain evidence="3 6">FSL R10-0802</strain>
        <strain evidence="4 5">FSL R10-1594</strain>
    </source>
</reference>
<accession>A0A6G1WAV3</accession>
<sequence>MTDSNAIPDLDSLEQMFPLMTQTEAQLRITRRIKAELPHVTGNAIGPYLQTGIAYFNKHGNLDGWNLTGVSVGAEFAQIDREAAAKRSAVLKAAGFSPRYATMAEVQHVMKIAHDACMADGNKPSASAMLRDAGVPAKTANKLASKRSIHSTKAWDQQEQHPSRVAMREQGVLSRRKERGAVSGSLAGTVAALYSLAEHTKDRQRLSAIEQAQARMESEIAALKAQLAQHEVRMDVTEAGIDAKATAILMRIEGKSLGDIASALGRKRATVQSWVRGV</sequence>
<evidence type="ECO:0000256" key="1">
    <source>
        <dbReference type="SAM" id="Coils"/>
    </source>
</evidence>
<feature type="region of interest" description="Disordered" evidence="2">
    <location>
        <begin position="145"/>
        <end position="176"/>
    </location>
</feature>
<evidence type="ECO:0000256" key="2">
    <source>
        <dbReference type="SAM" id="MobiDB-lite"/>
    </source>
</evidence>
<dbReference type="Proteomes" id="UP000443000">
    <property type="component" value="Unassembled WGS sequence"/>
</dbReference>
<dbReference type="Proteomes" id="UP000713985">
    <property type="component" value="Unassembled WGS sequence"/>
</dbReference>
<feature type="coiled-coil region" evidence="1">
    <location>
        <begin position="206"/>
        <end position="233"/>
    </location>
</feature>
<keyword evidence="1" id="KW-0175">Coiled coil</keyword>
<evidence type="ECO:0000313" key="5">
    <source>
        <dbReference type="Proteomes" id="UP000443000"/>
    </source>
</evidence>
<gene>
    <name evidence="4" type="ORF">GHN41_07500</name>
    <name evidence="3" type="ORF">GHN94_20430</name>
</gene>
<evidence type="ECO:0000313" key="3">
    <source>
        <dbReference type="EMBL" id="MQT28178.1"/>
    </source>
</evidence>
<dbReference type="EMBL" id="WIWP01000060">
    <property type="protein sequence ID" value="MQT28178.1"/>
    <property type="molecule type" value="Genomic_DNA"/>
</dbReference>
<keyword evidence="6" id="KW-1185">Reference proteome</keyword>
<dbReference type="EMBL" id="WIVT01000007">
    <property type="protein sequence ID" value="MQU16291.1"/>
    <property type="molecule type" value="Genomic_DNA"/>
</dbReference>
<evidence type="ECO:0000313" key="4">
    <source>
        <dbReference type="EMBL" id="MQU16291.1"/>
    </source>
</evidence>
<dbReference type="OrthoDB" id="7029607at2"/>
<evidence type="ECO:0000313" key="6">
    <source>
        <dbReference type="Proteomes" id="UP000713985"/>
    </source>
</evidence>
<dbReference type="AlphaFoldDB" id="A0A6G1WAV3"/>
<proteinExistence type="predicted"/>
<comment type="caution">
    <text evidence="4">The sequence shown here is derived from an EMBL/GenBank/DDBJ whole genome shotgun (WGS) entry which is preliminary data.</text>
</comment>
<protein>
    <submittedName>
        <fullName evidence="4">Helix-turn-helix domain-containing protein</fullName>
    </submittedName>
</protein>
<organism evidence="4 5">
    <name type="scientific">Pseudomonas helleri</name>
    <dbReference type="NCBI Taxonomy" id="1608996"/>
    <lineage>
        <taxon>Bacteria</taxon>
        <taxon>Pseudomonadati</taxon>
        <taxon>Pseudomonadota</taxon>
        <taxon>Gammaproteobacteria</taxon>
        <taxon>Pseudomonadales</taxon>
        <taxon>Pseudomonadaceae</taxon>
        <taxon>Pseudomonas</taxon>
    </lineage>
</organism>